<dbReference type="GeneID" id="61053592"/>
<accession>A0A8E2WB54</accession>
<evidence type="ECO:0000313" key="3">
    <source>
        <dbReference type="Proteomes" id="UP000245631"/>
    </source>
</evidence>
<proteinExistence type="predicted"/>
<dbReference type="InterPro" id="IPR036291">
    <property type="entry name" value="NAD(P)-bd_dom_sf"/>
</dbReference>
<evidence type="ECO:0000256" key="1">
    <source>
        <dbReference type="ARBA" id="ARBA00023027"/>
    </source>
</evidence>
<dbReference type="Gene3D" id="3.40.50.720">
    <property type="entry name" value="NAD(P)-binding Rossmann-like Domain"/>
    <property type="match status" value="1"/>
</dbReference>
<protein>
    <submittedName>
        <fullName evidence="2">Nucleoside-diphosphate-sugar epimerase</fullName>
    </submittedName>
</protein>
<dbReference type="Proteomes" id="UP000245631">
    <property type="component" value="Unassembled WGS sequence"/>
</dbReference>
<dbReference type="AlphaFoldDB" id="A0A8E2WB54"/>
<sequence length="299" mass="32398">MSEKQIFIFGAGYSGRAFAGANKGAARIFGTTRSADKFEVLRQAGIAPLLFDGALTEEIGDALETTTHLLISVAPEEAGDPVLNAAREVIAQMPALEWIGYLSTVGVYGNYDGAWVDETAQCRPVSKRSVMRVAAEQDWLRLGTDIGRPVAILRLSGIYGPGRNALVNLENGSARRLVKPDQVFNRIHCDDIAGSLWQLIDGNTGGIFNVTDDMPAPPQDVVAYAASLMGIEPPPEIPFDAAQLSPMARSFYGENKRVANAAIKAAGYRFRFPDYRAAFDHMWASGDWRDGDARSPMKG</sequence>
<dbReference type="RefSeq" id="WP_109667594.1">
    <property type="nucleotide sequence ID" value="NZ_QGGH01000005.1"/>
</dbReference>
<keyword evidence="1" id="KW-0520">NAD</keyword>
<name>A0A8E2WB54_RHILI</name>
<organism evidence="2 3">
    <name type="scientific">Rhizobium loti</name>
    <name type="common">Mesorhizobium loti</name>
    <dbReference type="NCBI Taxonomy" id="381"/>
    <lineage>
        <taxon>Bacteria</taxon>
        <taxon>Pseudomonadati</taxon>
        <taxon>Pseudomonadota</taxon>
        <taxon>Alphaproteobacteria</taxon>
        <taxon>Hyphomicrobiales</taxon>
        <taxon>Phyllobacteriaceae</taxon>
        <taxon>Mesorhizobium</taxon>
    </lineage>
</organism>
<dbReference type="PANTHER" id="PTHR43574">
    <property type="entry name" value="EPIMERASE-RELATED"/>
    <property type="match status" value="1"/>
</dbReference>
<dbReference type="CDD" id="cd05266">
    <property type="entry name" value="SDR_a4"/>
    <property type="match status" value="1"/>
</dbReference>
<gene>
    <name evidence="2" type="ORF">C8D77_105384</name>
</gene>
<evidence type="ECO:0000313" key="2">
    <source>
        <dbReference type="EMBL" id="PWJ90488.1"/>
    </source>
</evidence>
<dbReference type="SUPFAM" id="SSF51735">
    <property type="entry name" value="NAD(P)-binding Rossmann-fold domains"/>
    <property type="match status" value="1"/>
</dbReference>
<dbReference type="EMBL" id="QGGH01000005">
    <property type="protein sequence ID" value="PWJ90488.1"/>
    <property type="molecule type" value="Genomic_DNA"/>
</dbReference>
<reference evidence="2 3" key="1">
    <citation type="submission" date="2018-05" db="EMBL/GenBank/DDBJ databases">
        <title>Genomic Encyclopedia of Type Strains, Phase IV (KMG-IV): sequencing the most valuable type-strain genomes for metagenomic binning, comparative biology and taxonomic classification.</title>
        <authorList>
            <person name="Goeker M."/>
        </authorList>
    </citation>
    <scope>NUCLEOTIDE SEQUENCE [LARGE SCALE GENOMIC DNA]</scope>
    <source>
        <strain evidence="2 3">DSM 2626</strain>
    </source>
</reference>
<comment type="caution">
    <text evidence="2">The sequence shown here is derived from an EMBL/GenBank/DDBJ whole genome shotgun (WGS) entry which is preliminary data.</text>
</comment>